<dbReference type="Gene3D" id="3.30.700.10">
    <property type="entry name" value="Glycoprotein, Type 4 Pilin"/>
    <property type="match status" value="1"/>
</dbReference>
<dbReference type="InterPro" id="IPR013783">
    <property type="entry name" value="Ig-like_fold"/>
</dbReference>
<dbReference type="AlphaFoldDB" id="A0A1G2GY83"/>
<proteinExistence type="predicted"/>
<sequence>MNNAKKAFTLPFRKPPLLGRGETRRLPRKRFVMTRYLEERGGFTLIELLVAIAVIAVLAVAVALTLNPAELLRQARDSTRISDISTLNSAMGIYNADVSNTYVGQSQTVYVSLPDYQATTTQGTDCASIGLPALPLNWSYHCAAFSSLRNTDGTGWVPVDFTEMSFQSPISVLPIDPKNTSSSGLYYTYQKGSWEFTAAMESARFGAGGKSDIVSADGGKFSDLYETGTDLTLLAVDRVAVSSAATYPVVSVTAPAYSATVSGTVAVYASATDTVAIAGVQFLLDGANLGGEVTNPPYQINWDTTLTSNGSHSLTAYARNISSNTTTSAAVAVTVNNIGSSLPALVQFTVTSNAPASACSAQLNSSVTAGNLLVLTVDTNSSTAALSISDNRGNTWSTANNNSTAAGTQSIFYASNAASGVTNVTVTITNWSDAFRSCELAEYSGVTSLDAATSANGTGMFLSSTTSTANFGNELIIGAGSTPSCSSCTFSAGPGFIIVSASSKSFQEYMAIVSTGAHSATANISTSTPWLMNMAIFR</sequence>
<dbReference type="EMBL" id="MHNW01000002">
    <property type="protein sequence ID" value="OGZ54738.1"/>
    <property type="molecule type" value="Genomic_DNA"/>
</dbReference>
<feature type="transmembrane region" description="Helical" evidence="1">
    <location>
        <begin position="43"/>
        <end position="66"/>
    </location>
</feature>
<dbReference type="Pfam" id="PF17957">
    <property type="entry name" value="Big_7"/>
    <property type="match status" value="1"/>
</dbReference>
<keyword evidence="1" id="KW-0812">Transmembrane</keyword>
<accession>A0A1G2GY83</accession>
<dbReference type="InterPro" id="IPR012902">
    <property type="entry name" value="N_methyl_site"/>
</dbReference>
<organism evidence="2 3">
    <name type="scientific">Candidatus Ryanbacteria bacterium RIFCSPLOWO2_01_FULL_48_26</name>
    <dbReference type="NCBI Taxonomy" id="1802126"/>
    <lineage>
        <taxon>Bacteria</taxon>
        <taxon>Candidatus Ryaniibacteriota</taxon>
    </lineage>
</organism>
<keyword evidence="1" id="KW-0472">Membrane</keyword>
<dbReference type="Pfam" id="PF07963">
    <property type="entry name" value="N_methyl"/>
    <property type="match status" value="1"/>
</dbReference>
<evidence type="ECO:0000256" key="1">
    <source>
        <dbReference type="SAM" id="Phobius"/>
    </source>
</evidence>
<comment type="caution">
    <text evidence="2">The sequence shown here is derived from an EMBL/GenBank/DDBJ whole genome shotgun (WGS) entry which is preliminary data.</text>
</comment>
<dbReference type="PROSITE" id="PS00409">
    <property type="entry name" value="PROKAR_NTER_METHYL"/>
    <property type="match status" value="1"/>
</dbReference>
<name>A0A1G2GY83_9BACT</name>
<evidence type="ECO:0000313" key="2">
    <source>
        <dbReference type="EMBL" id="OGZ54738.1"/>
    </source>
</evidence>
<gene>
    <name evidence="2" type="ORF">A3B25_01620</name>
</gene>
<reference evidence="2 3" key="1">
    <citation type="journal article" date="2016" name="Nat. Commun.">
        <title>Thousands of microbial genomes shed light on interconnected biogeochemical processes in an aquifer system.</title>
        <authorList>
            <person name="Anantharaman K."/>
            <person name="Brown C.T."/>
            <person name="Hug L.A."/>
            <person name="Sharon I."/>
            <person name="Castelle C.J."/>
            <person name="Probst A.J."/>
            <person name="Thomas B.C."/>
            <person name="Singh A."/>
            <person name="Wilkins M.J."/>
            <person name="Karaoz U."/>
            <person name="Brodie E.L."/>
            <person name="Williams K.H."/>
            <person name="Hubbard S.S."/>
            <person name="Banfield J.F."/>
        </authorList>
    </citation>
    <scope>NUCLEOTIDE SEQUENCE [LARGE SCALE GENOMIC DNA]</scope>
</reference>
<dbReference type="NCBIfam" id="TIGR02532">
    <property type="entry name" value="IV_pilin_GFxxxE"/>
    <property type="match status" value="1"/>
</dbReference>
<dbReference type="Gene3D" id="2.60.40.10">
    <property type="entry name" value="Immunoglobulins"/>
    <property type="match status" value="1"/>
</dbReference>
<dbReference type="SUPFAM" id="SSF54523">
    <property type="entry name" value="Pili subunits"/>
    <property type="match status" value="1"/>
</dbReference>
<protein>
    <submittedName>
        <fullName evidence="2">Uncharacterized protein</fullName>
    </submittedName>
</protein>
<evidence type="ECO:0000313" key="3">
    <source>
        <dbReference type="Proteomes" id="UP000179106"/>
    </source>
</evidence>
<keyword evidence="1" id="KW-1133">Transmembrane helix</keyword>
<dbReference type="Proteomes" id="UP000179106">
    <property type="component" value="Unassembled WGS sequence"/>
</dbReference>
<dbReference type="STRING" id="1802126.A3B25_01620"/>
<dbReference type="InterPro" id="IPR045584">
    <property type="entry name" value="Pilin-like"/>
</dbReference>